<keyword evidence="6" id="KW-1133">Transmembrane helix</keyword>
<sequence length="290" mass="31921">MAHLVSATDPDCGVNAIVNYTMGDGFGKYREFEVNPSSGEICISAALDHEKRNIYEFPILATDRGGLSTTAMVKIQVVDVNDNRPTFYPREYNVSLRERETVNSPVVVVVATDKDAGKYGTVRYAIVAGNEEGLFRVEMSSGEVFLTQPLTRARMAHRLNISATDGGGLRSAHDAEVLVTVIDSSHQPPIFENNRYLFSVREDAQRNSVIGTVSASSNEEHLHHHGRWLRLIVALTAGKSPALEYSNENTGTRGKEYAALMHEHFMKRVGGVGNVDPSHQAHRMTAAPLR</sequence>
<feature type="domain" description="Cadherin" evidence="9">
    <location>
        <begin position="5"/>
        <end position="87"/>
    </location>
</feature>
<dbReference type="GO" id="GO:0005886">
    <property type="term" value="C:plasma membrane"/>
    <property type="evidence" value="ECO:0007669"/>
    <property type="project" value="InterPro"/>
</dbReference>
<dbReference type="EMBL" id="CAKKLH010000298">
    <property type="protein sequence ID" value="CAH0110024.1"/>
    <property type="molecule type" value="Genomic_DNA"/>
</dbReference>
<accession>A0A8J2S608</accession>
<dbReference type="FunFam" id="2.60.40.60:FF:000226">
    <property type="entry name" value="Dachsous, isoform B"/>
    <property type="match status" value="1"/>
</dbReference>
<evidence type="ECO:0000256" key="6">
    <source>
        <dbReference type="ARBA" id="ARBA00022989"/>
    </source>
</evidence>
<dbReference type="PANTHER" id="PTHR24025">
    <property type="entry name" value="DESMOGLEIN FAMILY MEMBER"/>
    <property type="match status" value="1"/>
</dbReference>
<keyword evidence="11" id="KW-1185">Reference proteome</keyword>
<dbReference type="GO" id="GO:0005911">
    <property type="term" value="C:cell-cell junction"/>
    <property type="evidence" value="ECO:0007669"/>
    <property type="project" value="TreeGrafter"/>
</dbReference>
<dbReference type="Gene3D" id="2.60.40.60">
    <property type="entry name" value="Cadherins"/>
    <property type="match status" value="2"/>
</dbReference>
<comment type="caution">
    <text evidence="10">The sequence shown here is derived from an EMBL/GenBank/DDBJ whole genome shotgun (WGS) entry which is preliminary data.</text>
</comment>
<evidence type="ECO:0000256" key="7">
    <source>
        <dbReference type="ARBA" id="ARBA00023136"/>
    </source>
</evidence>
<dbReference type="Proteomes" id="UP000789390">
    <property type="component" value="Unassembled WGS sequence"/>
</dbReference>
<dbReference type="PROSITE" id="PS00232">
    <property type="entry name" value="CADHERIN_1"/>
    <property type="match status" value="1"/>
</dbReference>
<evidence type="ECO:0000256" key="5">
    <source>
        <dbReference type="ARBA" id="ARBA00022889"/>
    </source>
</evidence>
<gene>
    <name evidence="10" type="ORF">DGAL_LOCUS13518</name>
</gene>
<evidence type="ECO:0000259" key="9">
    <source>
        <dbReference type="PROSITE" id="PS50268"/>
    </source>
</evidence>
<dbReference type="OrthoDB" id="6491773at2759"/>
<keyword evidence="3" id="KW-0677">Repeat</keyword>
<keyword evidence="2" id="KW-0812">Transmembrane</keyword>
<keyword evidence="7" id="KW-0472">Membrane</keyword>
<evidence type="ECO:0000256" key="4">
    <source>
        <dbReference type="ARBA" id="ARBA00022837"/>
    </source>
</evidence>
<dbReference type="InterPro" id="IPR020894">
    <property type="entry name" value="Cadherin_CS"/>
</dbReference>
<dbReference type="PROSITE" id="PS50268">
    <property type="entry name" value="CADHERIN_2"/>
    <property type="match status" value="2"/>
</dbReference>
<dbReference type="InterPro" id="IPR050971">
    <property type="entry name" value="Cadherin-domain_protein"/>
</dbReference>
<comment type="subcellular location">
    <subcellularLocation>
        <location evidence="1">Membrane</location>
    </subcellularLocation>
</comment>
<dbReference type="CDD" id="cd11304">
    <property type="entry name" value="Cadherin_repeat"/>
    <property type="match status" value="2"/>
</dbReference>
<evidence type="ECO:0000256" key="2">
    <source>
        <dbReference type="ARBA" id="ARBA00022692"/>
    </source>
</evidence>
<name>A0A8J2S608_9CRUS</name>
<proteinExistence type="predicted"/>
<dbReference type="SMART" id="SM00112">
    <property type="entry name" value="CA"/>
    <property type="match status" value="2"/>
</dbReference>
<dbReference type="InterPro" id="IPR015919">
    <property type="entry name" value="Cadherin-like_sf"/>
</dbReference>
<dbReference type="GO" id="GO:0007156">
    <property type="term" value="P:homophilic cell adhesion via plasma membrane adhesion molecules"/>
    <property type="evidence" value="ECO:0007669"/>
    <property type="project" value="InterPro"/>
</dbReference>
<dbReference type="PANTHER" id="PTHR24025:SF28">
    <property type="entry name" value="PUTATIVE-RELATED"/>
    <property type="match status" value="1"/>
</dbReference>
<dbReference type="AlphaFoldDB" id="A0A8J2S608"/>
<reference evidence="10" key="1">
    <citation type="submission" date="2021-11" db="EMBL/GenBank/DDBJ databases">
        <authorList>
            <person name="Schell T."/>
        </authorList>
    </citation>
    <scope>NUCLEOTIDE SEQUENCE</scope>
    <source>
        <strain evidence="10">M5</strain>
    </source>
</reference>
<dbReference type="PRINTS" id="PR00205">
    <property type="entry name" value="CADHERIN"/>
</dbReference>
<organism evidence="10 11">
    <name type="scientific">Daphnia galeata</name>
    <dbReference type="NCBI Taxonomy" id="27404"/>
    <lineage>
        <taxon>Eukaryota</taxon>
        <taxon>Metazoa</taxon>
        <taxon>Ecdysozoa</taxon>
        <taxon>Arthropoda</taxon>
        <taxon>Crustacea</taxon>
        <taxon>Branchiopoda</taxon>
        <taxon>Diplostraca</taxon>
        <taxon>Cladocera</taxon>
        <taxon>Anomopoda</taxon>
        <taxon>Daphniidae</taxon>
        <taxon>Daphnia</taxon>
    </lineage>
</organism>
<evidence type="ECO:0000256" key="3">
    <source>
        <dbReference type="ARBA" id="ARBA00022737"/>
    </source>
</evidence>
<evidence type="ECO:0000256" key="1">
    <source>
        <dbReference type="ARBA" id="ARBA00004370"/>
    </source>
</evidence>
<evidence type="ECO:0000256" key="8">
    <source>
        <dbReference type="PROSITE-ProRule" id="PRU00043"/>
    </source>
</evidence>
<keyword evidence="5" id="KW-0130">Cell adhesion</keyword>
<protein>
    <recommendedName>
        <fullName evidence="9">Cadherin domain-containing protein</fullName>
    </recommendedName>
</protein>
<keyword evidence="4 8" id="KW-0106">Calcium</keyword>
<dbReference type="Pfam" id="PF00028">
    <property type="entry name" value="Cadherin"/>
    <property type="match status" value="2"/>
</dbReference>
<dbReference type="InterPro" id="IPR002126">
    <property type="entry name" value="Cadherin-like_dom"/>
</dbReference>
<dbReference type="FunFam" id="2.60.40.60:FF:000383">
    <property type="entry name" value="Protocadherin Fat"/>
    <property type="match status" value="1"/>
</dbReference>
<feature type="domain" description="Cadherin" evidence="9">
    <location>
        <begin position="88"/>
        <end position="191"/>
    </location>
</feature>
<dbReference type="GO" id="GO:0005509">
    <property type="term" value="F:calcium ion binding"/>
    <property type="evidence" value="ECO:0007669"/>
    <property type="project" value="UniProtKB-UniRule"/>
</dbReference>
<evidence type="ECO:0000313" key="11">
    <source>
        <dbReference type="Proteomes" id="UP000789390"/>
    </source>
</evidence>
<evidence type="ECO:0000313" key="10">
    <source>
        <dbReference type="EMBL" id="CAH0110024.1"/>
    </source>
</evidence>
<dbReference type="SUPFAM" id="SSF49313">
    <property type="entry name" value="Cadherin-like"/>
    <property type="match status" value="2"/>
</dbReference>